<dbReference type="GO" id="GO:0003746">
    <property type="term" value="F:translation elongation factor activity"/>
    <property type="evidence" value="ECO:0007669"/>
    <property type="project" value="UniProtKB-UniRule"/>
</dbReference>
<keyword evidence="9" id="KW-0251">Elongation factor</keyword>
<dbReference type="InterPro" id="IPR013842">
    <property type="entry name" value="LepA_CTD"/>
</dbReference>
<comment type="function">
    <text evidence="7">Required for accurate and efficient protein synthesis under certain stress conditions. May act as a fidelity factor of the translation reaction, by catalyzing a one-codon backward translocation of tRNAs on improperly translocated ribosomes. Back-translocation proceeds from a post-translocation (POST) complex to a pre-translocation (PRE) complex, thus giving elongation factor G a second chance to translocate the tRNAs correctly. Binds to ribosomes in a GTP-dependent manner.</text>
</comment>
<dbReference type="InterPro" id="IPR000640">
    <property type="entry name" value="EFG_V-like"/>
</dbReference>
<dbReference type="Pfam" id="PF00009">
    <property type="entry name" value="GTP_EFTU"/>
    <property type="match status" value="1"/>
</dbReference>
<keyword evidence="3 7" id="KW-0378">Hydrolase</keyword>
<evidence type="ECO:0000256" key="2">
    <source>
        <dbReference type="ARBA" id="ARBA00022741"/>
    </source>
</evidence>
<dbReference type="Pfam" id="PF00679">
    <property type="entry name" value="EFG_C"/>
    <property type="match status" value="1"/>
</dbReference>
<dbReference type="OrthoDB" id="9801591at2"/>
<keyword evidence="6 7" id="KW-0472">Membrane</keyword>
<comment type="similarity">
    <text evidence="1 7">Belongs to the TRAFAC class translation factor GTPase superfamily. Classic translation factor GTPase family. LepA subfamily.</text>
</comment>
<evidence type="ECO:0000313" key="9">
    <source>
        <dbReference type="EMBL" id="ALS02055.1"/>
    </source>
</evidence>
<dbReference type="GO" id="GO:0003924">
    <property type="term" value="F:GTPase activity"/>
    <property type="evidence" value="ECO:0007669"/>
    <property type="project" value="UniProtKB-UniRule"/>
</dbReference>
<evidence type="ECO:0000256" key="6">
    <source>
        <dbReference type="ARBA" id="ARBA00023136"/>
    </source>
</evidence>
<dbReference type="Gene3D" id="3.30.70.240">
    <property type="match status" value="1"/>
</dbReference>
<dbReference type="NCBIfam" id="TIGR00231">
    <property type="entry name" value="small_GTP"/>
    <property type="match status" value="1"/>
</dbReference>
<dbReference type="FunFam" id="3.40.50.300:FF:000078">
    <property type="entry name" value="Elongation factor 4"/>
    <property type="match status" value="1"/>
</dbReference>
<dbReference type="InterPro" id="IPR027417">
    <property type="entry name" value="P-loop_NTPase"/>
</dbReference>
<dbReference type="KEGG" id="ess:ATZ33_11865"/>
<evidence type="ECO:0000256" key="1">
    <source>
        <dbReference type="ARBA" id="ARBA00005454"/>
    </source>
</evidence>
<reference evidence="9 11" key="2">
    <citation type="submission" date="2015-12" db="EMBL/GenBank/DDBJ databases">
        <authorList>
            <person name="Lauer A."/>
            <person name="Humrighouse B."/>
            <person name="Loparev V."/>
            <person name="Shewmaker P.L."/>
            <person name="Whitney A.M."/>
            <person name="McLaughlin R.W."/>
        </authorList>
    </citation>
    <scope>NUCLEOTIDE SEQUENCE [LARGE SCALE GENOMIC DNA]</scope>
    <source>
        <strain evidence="9 11">LMG 23085</strain>
    </source>
</reference>
<feature type="binding site" evidence="7">
    <location>
        <begin position="16"/>
        <end position="21"/>
    </location>
    <ligand>
        <name>GTP</name>
        <dbReference type="ChEBI" id="CHEBI:37565"/>
    </ligand>
</feature>
<dbReference type="Proteomes" id="UP000065511">
    <property type="component" value="Chromosome"/>
</dbReference>
<evidence type="ECO:0000313" key="10">
    <source>
        <dbReference type="EMBL" id="OJG84900.1"/>
    </source>
</evidence>
<dbReference type="FunFam" id="2.40.30.10:FF:000015">
    <property type="entry name" value="Translation factor GUF1, mitochondrial"/>
    <property type="match status" value="1"/>
</dbReference>
<dbReference type="Pfam" id="PF06421">
    <property type="entry name" value="LepA_C"/>
    <property type="match status" value="1"/>
</dbReference>
<dbReference type="CDD" id="cd01890">
    <property type="entry name" value="LepA"/>
    <property type="match status" value="1"/>
</dbReference>
<dbReference type="SUPFAM" id="SSF50447">
    <property type="entry name" value="Translation proteins"/>
    <property type="match status" value="1"/>
</dbReference>
<reference evidence="10 12" key="1">
    <citation type="submission" date="2014-12" db="EMBL/GenBank/DDBJ databases">
        <title>Draft genome sequences of 29 type strains of Enterococci.</title>
        <authorList>
            <person name="Zhong Z."/>
            <person name="Sun Z."/>
            <person name="Liu W."/>
            <person name="Zhang W."/>
            <person name="Zhang H."/>
        </authorList>
    </citation>
    <scope>NUCLEOTIDE SEQUENCE [LARGE SCALE GENOMIC DNA]</scope>
    <source>
        <strain evidence="10 12">DSM 22801</strain>
    </source>
</reference>
<dbReference type="RefSeq" id="WP_071879381.1">
    <property type="nucleotide sequence ID" value="NZ_JXLC01000043.1"/>
</dbReference>
<dbReference type="InterPro" id="IPR000795">
    <property type="entry name" value="T_Tr_GTP-bd_dom"/>
</dbReference>
<dbReference type="EMBL" id="CP013614">
    <property type="protein sequence ID" value="ALS02055.1"/>
    <property type="molecule type" value="Genomic_DNA"/>
</dbReference>
<keyword evidence="7" id="KW-1003">Cell membrane</keyword>
<evidence type="ECO:0000259" key="8">
    <source>
        <dbReference type="PROSITE" id="PS51722"/>
    </source>
</evidence>
<dbReference type="FunFam" id="3.30.70.870:FF:000004">
    <property type="entry name" value="Translation factor GUF1, mitochondrial"/>
    <property type="match status" value="1"/>
</dbReference>
<dbReference type="PANTHER" id="PTHR43512">
    <property type="entry name" value="TRANSLATION FACTOR GUF1-RELATED"/>
    <property type="match status" value="1"/>
</dbReference>
<keyword evidence="2 7" id="KW-0547">Nucleotide-binding</keyword>
<dbReference type="GO" id="GO:0043022">
    <property type="term" value="F:ribosome binding"/>
    <property type="evidence" value="ECO:0007669"/>
    <property type="project" value="UniProtKB-UniRule"/>
</dbReference>
<sequence>MKQEQIRNFSIIAHIDHGKSTLADRIMELTGTTNDREAKNQLLDDLAVEQSHGITVKSKTVQNLYKADNGNTYQYNLIDTPGHVDFSYEVSKSLAASEGALLLVDATQGIQAQTVANYRLAKQNHLTIIPVINKIDSTIADVPKVEQQIRNLDKEFTDMTILKISAKNGLGIHDVLEAIYQRIPAPCGEKQQPLKALIFDSLFDPFKGIIAYVRIYDGIITKHTTLMLMANEQHFSANELGVFTPSMVPVNELYPGEVGFIMTGLKEPHLVRIGDTLTNYSVPTNQPIQGYEPVQSMVFAGFYPKNNDYNKLKLAIEKLALNDSSFQFNLETSTALGPGFRCGFLGILHLQIIRERLEKEYGLEVLTTSPNVTYQVHVKGQQQQDVLVVNNPVNFPYFSLIEDVEEPYVQAEITTPNDSLGAIMKLAEKHKGIFQTMKNEADLVTLIYNMPLSEIAYDFFSHLKSASHGYATMNTVFIGYQLADVVKVEIHINYAKVDALSFVLHREDAQIMTQALVHKLKVTVPKKLYPMPVQAIIEGKVIARIDIPPLRKNAAVNGEQRSISKKQALLRRQSANKRLEAHSDVTLTQEVFNSILELDV</sequence>
<dbReference type="GO" id="GO:0005525">
    <property type="term" value="F:GTP binding"/>
    <property type="evidence" value="ECO:0007669"/>
    <property type="project" value="UniProtKB-UniRule"/>
</dbReference>
<dbReference type="SMART" id="SM00838">
    <property type="entry name" value="EFG_C"/>
    <property type="match status" value="1"/>
</dbReference>
<feature type="binding site" evidence="7">
    <location>
        <begin position="133"/>
        <end position="136"/>
    </location>
    <ligand>
        <name>GTP</name>
        <dbReference type="ChEBI" id="CHEBI:37565"/>
    </ligand>
</feature>
<dbReference type="InterPro" id="IPR035654">
    <property type="entry name" value="LepA_IV"/>
</dbReference>
<keyword evidence="11" id="KW-1185">Reference proteome</keyword>
<protein>
    <recommendedName>
        <fullName evidence="7">Elongation factor 4</fullName>
        <shortName evidence="7">EF-4</shortName>
        <ecNumber evidence="7">3.6.5.n1</ecNumber>
    </recommendedName>
    <alternativeName>
        <fullName evidence="7">Ribosomal back-translocase LepA</fullName>
    </alternativeName>
</protein>
<evidence type="ECO:0000256" key="7">
    <source>
        <dbReference type="HAMAP-Rule" id="MF_00071"/>
    </source>
</evidence>
<dbReference type="InterPro" id="IPR005225">
    <property type="entry name" value="Small_GTP-bd"/>
</dbReference>
<keyword evidence="4 7" id="KW-0648">Protein biosynthesis</keyword>
<dbReference type="PRINTS" id="PR00315">
    <property type="entry name" value="ELONGATNFCT"/>
</dbReference>
<dbReference type="GO" id="GO:0045727">
    <property type="term" value="P:positive regulation of translation"/>
    <property type="evidence" value="ECO:0007669"/>
    <property type="project" value="UniProtKB-UniRule"/>
</dbReference>
<dbReference type="Gene3D" id="3.40.50.300">
    <property type="entry name" value="P-loop containing nucleotide triphosphate hydrolases"/>
    <property type="match status" value="1"/>
</dbReference>
<dbReference type="SUPFAM" id="SSF52540">
    <property type="entry name" value="P-loop containing nucleoside triphosphate hydrolases"/>
    <property type="match status" value="1"/>
</dbReference>
<dbReference type="Proteomes" id="UP000183039">
    <property type="component" value="Unassembled WGS sequence"/>
</dbReference>
<name>A0A0S3KCQ8_9ENTE</name>
<evidence type="ECO:0000313" key="11">
    <source>
        <dbReference type="Proteomes" id="UP000065511"/>
    </source>
</evidence>
<dbReference type="CDD" id="cd16260">
    <property type="entry name" value="EF4_III"/>
    <property type="match status" value="1"/>
</dbReference>
<dbReference type="InterPro" id="IPR009000">
    <property type="entry name" value="Transl_B-barrel_sf"/>
</dbReference>
<dbReference type="Gene3D" id="2.40.30.10">
    <property type="entry name" value="Translation factors"/>
    <property type="match status" value="1"/>
</dbReference>
<proteinExistence type="inferred from homology"/>
<dbReference type="EC" id="3.6.5.n1" evidence="7"/>
<organism evidence="10 12">
    <name type="scientific">Enterococcus silesiacus</name>
    <dbReference type="NCBI Taxonomy" id="332949"/>
    <lineage>
        <taxon>Bacteria</taxon>
        <taxon>Bacillati</taxon>
        <taxon>Bacillota</taxon>
        <taxon>Bacilli</taxon>
        <taxon>Lactobacillales</taxon>
        <taxon>Enterococcaceae</taxon>
        <taxon>Enterococcus</taxon>
    </lineage>
</organism>
<dbReference type="NCBIfam" id="TIGR01393">
    <property type="entry name" value="lepA"/>
    <property type="match status" value="1"/>
</dbReference>
<evidence type="ECO:0000256" key="3">
    <source>
        <dbReference type="ARBA" id="ARBA00022801"/>
    </source>
</evidence>
<dbReference type="Gene3D" id="3.30.70.2570">
    <property type="entry name" value="Elongation factor 4, C-terminal domain"/>
    <property type="match status" value="1"/>
</dbReference>
<dbReference type="CDD" id="cd03699">
    <property type="entry name" value="EF4_II"/>
    <property type="match status" value="1"/>
</dbReference>
<keyword evidence="5 7" id="KW-0342">GTP-binding</keyword>
<comment type="catalytic activity">
    <reaction evidence="7">
        <text>GTP + H2O = GDP + phosphate + H(+)</text>
        <dbReference type="Rhea" id="RHEA:19669"/>
        <dbReference type="ChEBI" id="CHEBI:15377"/>
        <dbReference type="ChEBI" id="CHEBI:15378"/>
        <dbReference type="ChEBI" id="CHEBI:37565"/>
        <dbReference type="ChEBI" id="CHEBI:43474"/>
        <dbReference type="ChEBI" id="CHEBI:58189"/>
        <dbReference type="EC" id="3.6.5.n1"/>
    </reaction>
</comment>
<dbReference type="PROSITE" id="PS51722">
    <property type="entry name" value="G_TR_2"/>
    <property type="match status" value="1"/>
</dbReference>
<accession>A0A0S3KCQ8</accession>
<dbReference type="HAMAP" id="MF_00071">
    <property type="entry name" value="LepA"/>
    <property type="match status" value="1"/>
</dbReference>
<evidence type="ECO:0000256" key="5">
    <source>
        <dbReference type="ARBA" id="ARBA00023134"/>
    </source>
</evidence>
<dbReference type="InterPro" id="IPR006297">
    <property type="entry name" value="EF-4"/>
</dbReference>
<feature type="domain" description="Tr-type G" evidence="8">
    <location>
        <begin position="4"/>
        <end position="187"/>
    </location>
</feature>
<dbReference type="PANTHER" id="PTHR43512:SF4">
    <property type="entry name" value="TRANSLATION FACTOR GUF1 HOMOLOG, CHLOROPLASTIC"/>
    <property type="match status" value="1"/>
</dbReference>
<gene>
    <name evidence="7" type="primary">lepA</name>
    <name evidence="9" type="ORF">ATZ33_11865</name>
    <name evidence="10" type="ORF">RV15_GL002878</name>
</gene>
<dbReference type="InterPro" id="IPR038363">
    <property type="entry name" value="LepA_C_sf"/>
</dbReference>
<dbReference type="InterPro" id="IPR035647">
    <property type="entry name" value="EFG_III/V"/>
</dbReference>
<comment type="subcellular location">
    <subcellularLocation>
        <location evidence="7">Cell membrane</location>
        <topology evidence="7">Peripheral membrane protein</topology>
        <orientation evidence="7">Cytoplasmic side</orientation>
    </subcellularLocation>
</comment>
<evidence type="ECO:0000256" key="4">
    <source>
        <dbReference type="ARBA" id="ARBA00022917"/>
    </source>
</evidence>
<dbReference type="AlphaFoldDB" id="A0A0S3KCQ8"/>
<dbReference type="CDD" id="cd03709">
    <property type="entry name" value="lepA_C"/>
    <property type="match status" value="1"/>
</dbReference>
<dbReference type="EMBL" id="JXLC01000043">
    <property type="protein sequence ID" value="OJG84900.1"/>
    <property type="molecule type" value="Genomic_DNA"/>
</dbReference>
<dbReference type="GO" id="GO:0005886">
    <property type="term" value="C:plasma membrane"/>
    <property type="evidence" value="ECO:0007669"/>
    <property type="project" value="UniProtKB-SubCell"/>
</dbReference>
<dbReference type="Gene3D" id="3.30.70.870">
    <property type="entry name" value="Elongation Factor G (Translational Gtpase), domain 3"/>
    <property type="match status" value="1"/>
</dbReference>
<dbReference type="SUPFAM" id="SSF54980">
    <property type="entry name" value="EF-G C-terminal domain-like"/>
    <property type="match status" value="2"/>
</dbReference>
<evidence type="ECO:0000313" key="12">
    <source>
        <dbReference type="Proteomes" id="UP000183039"/>
    </source>
</evidence>